<dbReference type="Proteomes" id="UP001480595">
    <property type="component" value="Unassembled WGS sequence"/>
</dbReference>
<feature type="region of interest" description="Disordered" evidence="1">
    <location>
        <begin position="269"/>
        <end position="319"/>
    </location>
</feature>
<feature type="region of interest" description="Disordered" evidence="1">
    <location>
        <begin position="183"/>
        <end position="222"/>
    </location>
</feature>
<feature type="compositionally biased region" description="Basic residues" evidence="1">
    <location>
        <begin position="207"/>
        <end position="222"/>
    </location>
</feature>
<dbReference type="GeneID" id="92089568"/>
<feature type="compositionally biased region" description="Acidic residues" evidence="1">
    <location>
        <begin position="191"/>
        <end position="201"/>
    </location>
</feature>
<proteinExistence type="predicted"/>
<name>A0ABR1VTP8_9PEZI</name>
<protein>
    <submittedName>
        <fullName evidence="2">Uncharacterized protein</fullName>
    </submittedName>
</protein>
<gene>
    <name evidence="2" type="ORF">PG994_005096</name>
</gene>
<organism evidence="2 3">
    <name type="scientific">Apiospora phragmitis</name>
    <dbReference type="NCBI Taxonomy" id="2905665"/>
    <lineage>
        <taxon>Eukaryota</taxon>
        <taxon>Fungi</taxon>
        <taxon>Dikarya</taxon>
        <taxon>Ascomycota</taxon>
        <taxon>Pezizomycotina</taxon>
        <taxon>Sordariomycetes</taxon>
        <taxon>Xylariomycetidae</taxon>
        <taxon>Amphisphaeriales</taxon>
        <taxon>Apiosporaceae</taxon>
        <taxon>Apiospora</taxon>
    </lineage>
</organism>
<keyword evidence="3" id="KW-1185">Reference proteome</keyword>
<evidence type="ECO:0000313" key="3">
    <source>
        <dbReference type="Proteomes" id="UP001480595"/>
    </source>
</evidence>
<dbReference type="EMBL" id="JAQQWL010000005">
    <property type="protein sequence ID" value="KAK8074197.1"/>
    <property type="molecule type" value="Genomic_DNA"/>
</dbReference>
<dbReference type="RefSeq" id="XP_066718672.1">
    <property type="nucleotide sequence ID" value="XM_066856505.1"/>
</dbReference>
<evidence type="ECO:0000313" key="2">
    <source>
        <dbReference type="EMBL" id="KAK8074197.1"/>
    </source>
</evidence>
<evidence type="ECO:0000256" key="1">
    <source>
        <dbReference type="SAM" id="MobiDB-lite"/>
    </source>
</evidence>
<comment type="caution">
    <text evidence="2">The sequence shown here is derived from an EMBL/GenBank/DDBJ whole genome shotgun (WGS) entry which is preliminary data.</text>
</comment>
<sequence>MECSSPLGYSTVDSPWLQEKMARRAPGTAMVAPRTAYQEPEMSAGPSCEKPLLLLPARSVGSTTRGLLSPPRVLAPAREQVPPVPSKVIKNGLVSQLSHGAQVSSSDGLFLPFTRESPPKARISAPFGFRHVASAEHGGGPMGGIDYGPDSDPEATLNQTLRVLLGKEGLTYVGQWTTVAEGAKRKHHDVDDEEDDGDDEPAVPAKRTLRGKRTVTSRRAWPKLHKKQVAAVQEDTAVEKATIEPEQSTGTSQLIYIRVRHELDTAAGLADATESKATSVAGASKRKHEVAQDDQDSDDAPAVSPKQTRRFKGASTKKN</sequence>
<accession>A0ABR1VTP8</accession>
<reference evidence="2 3" key="1">
    <citation type="submission" date="2023-01" db="EMBL/GenBank/DDBJ databases">
        <title>Analysis of 21 Apiospora genomes using comparative genomics revels a genus with tremendous synthesis potential of carbohydrate active enzymes and secondary metabolites.</title>
        <authorList>
            <person name="Sorensen T."/>
        </authorList>
    </citation>
    <scope>NUCLEOTIDE SEQUENCE [LARGE SCALE GENOMIC DNA]</scope>
    <source>
        <strain evidence="2 3">CBS 135458</strain>
    </source>
</reference>
<feature type="compositionally biased region" description="Basic residues" evidence="1">
    <location>
        <begin position="307"/>
        <end position="319"/>
    </location>
</feature>